<accession>A0A6I6E840</accession>
<dbReference type="OrthoDB" id="3268863at2"/>
<name>A0A6I6E840_9MICO</name>
<dbReference type="Proteomes" id="UP000422989">
    <property type="component" value="Chromosome"/>
</dbReference>
<evidence type="ECO:0000313" key="1">
    <source>
        <dbReference type="EMBL" id="QGU28570.1"/>
    </source>
</evidence>
<reference evidence="1 2" key="1">
    <citation type="submission" date="2018-09" db="EMBL/GenBank/DDBJ databases">
        <title>Whole genome sequencing of Microbacterium oryzae strain MB-10T.</title>
        <authorList>
            <person name="Das S.K."/>
        </authorList>
    </citation>
    <scope>NUCLEOTIDE SEQUENCE [LARGE SCALE GENOMIC DNA]</scope>
    <source>
        <strain evidence="1 2">MB-10</strain>
    </source>
</reference>
<sequence>MPSARDLDDRARAILAFEASWNGHGGAKEEAIRAQLGLTPARYYQLLGRLIETEAALAADPLLVHRLRRVRDERTAARLRVASGSTETAR</sequence>
<dbReference type="EMBL" id="CP032550">
    <property type="protein sequence ID" value="QGU28570.1"/>
    <property type="molecule type" value="Genomic_DNA"/>
</dbReference>
<organism evidence="1 2">
    <name type="scientific">Microbacterium oryzae</name>
    <dbReference type="NCBI Taxonomy" id="743009"/>
    <lineage>
        <taxon>Bacteria</taxon>
        <taxon>Bacillati</taxon>
        <taxon>Actinomycetota</taxon>
        <taxon>Actinomycetes</taxon>
        <taxon>Micrococcales</taxon>
        <taxon>Microbacteriaceae</taxon>
        <taxon>Microbacterium</taxon>
    </lineage>
</organism>
<dbReference type="InterPro" id="IPR021678">
    <property type="entry name" value="DUF3263"/>
</dbReference>
<dbReference type="AlphaFoldDB" id="A0A6I6E840"/>
<dbReference type="RefSeq" id="WP_156243118.1">
    <property type="nucleotide sequence ID" value="NZ_BAAAZL010000003.1"/>
</dbReference>
<dbReference type="Pfam" id="PF11662">
    <property type="entry name" value="DUF3263"/>
    <property type="match status" value="1"/>
</dbReference>
<protein>
    <submittedName>
        <fullName evidence="1">DUF3263 domain-containing protein</fullName>
    </submittedName>
</protein>
<gene>
    <name evidence="1" type="ORF">D7D94_13490</name>
</gene>
<proteinExistence type="predicted"/>
<keyword evidence="2" id="KW-1185">Reference proteome</keyword>
<evidence type="ECO:0000313" key="2">
    <source>
        <dbReference type="Proteomes" id="UP000422989"/>
    </source>
</evidence>
<dbReference type="KEGG" id="moj:D7D94_13490"/>